<protein>
    <submittedName>
        <fullName evidence="2">Uncharacterized protein</fullName>
    </submittedName>
</protein>
<feature type="region of interest" description="Disordered" evidence="1">
    <location>
        <begin position="1"/>
        <end position="46"/>
    </location>
</feature>
<sequence length="164" mass="17803">MLRGAGGQKQLQQQQHGAVKLQGATRANKDEAATPGEGRAQKRIDRCNGQCSDMHVVRSRAPVFITGNSQHRRRNGLTHGGLGRRSDFVPPRGSSDAAPGPHRGVGRWGEGRAGSQSFVQLVQVPFRAKQRTTSQGHQHPGHRDMHGIPTIERATFLHSTRAAS</sequence>
<evidence type="ECO:0000313" key="2">
    <source>
        <dbReference type="EMBL" id="KAK4093878.1"/>
    </source>
</evidence>
<keyword evidence="3" id="KW-1185">Reference proteome</keyword>
<evidence type="ECO:0000256" key="1">
    <source>
        <dbReference type="SAM" id="MobiDB-lite"/>
    </source>
</evidence>
<gene>
    <name evidence="2" type="ORF">Purlil1_1369</name>
</gene>
<evidence type="ECO:0000313" key="3">
    <source>
        <dbReference type="Proteomes" id="UP001287286"/>
    </source>
</evidence>
<comment type="caution">
    <text evidence="2">The sequence shown here is derived from an EMBL/GenBank/DDBJ whole genome shotgun (WGS) entry which is preliminary data.</text>
</comment>
<accession>A0ABR0CDB7</accession>
<organism evidence="2 3">
    <name type="scientific">Purpureocillium lilacinum</name>
    <name type="common">Paecilomyces lilacinus</name>
    <dbReference type="NCBI Taxonomy" id="33203"/>
    <lineage>
        <taxon>Eukaryota</taxon>
        <taxon>Fungi</taxon>
        <taxon>Dikarya</taxon>
        <taxon>Ascomycota</taxon>
        <taxon>Pezizomycotina</taxon>
        <taxon>Sordariomycetes</taxon>
        <taxon>Hypocreomycetidae</taxon>
        <taxon>Hypocreales</taxon>
        <taxon>Ophiocordycipitaceae</taxon>
        <taxon>Purpureocillium</taxon>
    </lineage>
</organism>
<feature type="region of interest" description="Disordered" evidence="1">
    <location>
        <begin position="129"/>
        <end position="150"/>
    </location>
</feature>
<name>A0ABR0CDB7_PURLI</name>
<proteinExistence type="predicted"/>
<feature type="region of interest" description="Disordered" evidence="1">
    <location>
        <begin position="63"/>
        <end position="111"/>
    </location>
</feature>
<dbReference type="Proteomes" id="UP001287286">
    <property type="component" value="Unassembled WGS sequence"/>
</dbReference>
<feature type="compositionally biased region" description="Low complexity" evidence="1">
    <location>
        <begin position="8"/>
        <end position="23"/>
    </location>
</feature>
<dbReference type="EMBL" id="JAWRVI010000004">
    <property type="protein sequence ID" value="KAK4093878.1"/>
    <property type="molecule type" value="Genomic_DNA"/>
</dbReference>
<reference evidence="2 3" key="1">
    <citation type="journal article" date="2024" name="Microbiol. Resour. Announc.">
        <title>Genome annotations for the ascomycete fungi Trichoderma harzianum, Trichoderma aggressivum, and Purpureocillium lilacinum.</title>
        <authorList>
            <person name="Beijen E.P.W."/>
            <person name="Ohm R.A."/>
        </authorList>
    </citation>
    <scope>NUCLEOTIDE SEQUENCE [LARGE SCALE GENOMIC DNA]</scope>
    <source>
        <strain evidence="2 3">CBS 150709</strain>
    </source>
</reference>